<dbReference type="AlphaFoldDB" id="A0A7N2L4A0"/>
<evidence type="ECO:0000313" key="3">
    <source>
        <dbReference type="Proteomes" id="UP000594261"/>
    </source>
</evidence>
<evidence type="ECO:0000259" key="1">
    <source>
        <dbReference type="Pfam" id="PF24818"/>
    </source>
</evidence>
<dbReference type="EMBL" id="LRBV02000003">
    <property type="status" value="NOT_ANNOTATED_CDS"/>
    <property type="molecule type" value="Genomic_DNA"/>
</dbReference>
<evidence type="ECO:0000313" key="2">
    <source>
        <dbReference type="EnsemblPlants" id="QL03p013486:mrna"/>
    </source>
</evidence>
<feature type="domain" description="TRF2/HOY1 PH-like" evidence="1">
    <location>
        <begin position="124"/>
        <end position="242"/>
    </location>
</feature>
<name>A0A7N2L4A0_QUELO</name>
<dbReference type="OrthoDB" id="6159439at2759"/>
<dbReference type="OMA" id="CHYDEIS"/>
<dbReference type="Gramene" id="QL03p013486:mrna">
    <property type="protein sequence ID" value="QL03p013486:mrna"/>
    <property type="gene ID" value="QL03p013486"/>
</dbReference>
<keyword evidence="3" id="KW-1185">Reference proteome</keyword>
<gene>
    <name evidence="2" type="primary">LOC115979139</name>
</gene>
<dbReference type="PANTHER" id="PTHR33494:SF5">
    <property type="entry name" value="F10A16.6 PROTEIN"/>
    <property type="match status" value="1"/>
</dbReference>
<reference evidence="2" key="2">
    <citation type="submission" date="2021-01" db="UniProtKB">
        <authorList>
            <consortium name="EnsemblPlants"/>
        </authorList>
    </citation>
    <scope>IDENTIFICATION</scope>
</reference>
<dbReference type="Pfam" id="PF24818">
    <property type="entry name" value="PH_TRF2_HOY1"/>
    <property type="match status" value="1"/>
</dbReference>
<dbReference type="PANTHER" id="PTHR33494">
    <property type="entry name" value="OS02G0793800 PROTEIN"/>
    <property type="match status" value="1"/>
</dbReference>
<accession>A0A7N2L4A0</accession>
<dbReference type="KEGG" id="qlo:115982587"/>
<proteinExistence type="predicted"/>
<sequence>MVHGHDGHIPTLIERRGGSERPLVLSVNSRKETSYWIQISEIAKKRLKEAKTTVENIEKLYLNQTLMSLPWLGLKLSESSLDFIYNIVNDTAAQASAAKEAKFKASAAAEAKFISDSEKLKASNFGASLLRIGSWMVQPPREGALVVKIYFAKRKLVWEILENALKKKIEIQWSDIIGIRARIMEDKPGILEIELNNRPAFFDESNPMPRKHTMWKISSDFTDNQAQIYRLHYLEFPPGTLDKHYEKLLQCDPNLLKLSQRPFPSLSSPYFHTDCYNGRKEFSLDFYRHGQLPLPFSSMHSPFKSIQQIQAYEQAHQQYLLTTNSTSPISVMDFSPHSDGAISNQGVDDPRMAMWYQRMINPANVLGRDQMQGPFSMAIPTQVNPAISGQNYNVSAAWPNSDTQILDDIQSRLLSDKKFQFGYDPYLEVESLNNLVPDLQKEMNPTSNFETCLLGEAEHTGMKNVRNVTRVNSLGSLMALPTEEQPASSTLYTQSVNWLPQSQDPNVNFMMHRPGNNTSMDTVFDPDPKVDTDDPTMVDFTTTNNFDGDNHWT</sequence>
<dbReference type="InterPro" id="IPR057939">
    <property type="entry name" value="TRF2_HOY1_PH"/>
</dbReference>
<dbReference type="InParanoid" id="A0A7N2L4A0"/>
<organism evidence="2 3">
    <name type="scientific">Quercus lobata</name>
    <name type="common">Valley oak</name>
    <dbReference type="NCBI Taxonomy" id="97700"/>
    <lineage>
        <taxon>Eukaryota</taxon>
        <taxon>Viridiplantae</taxon>
        <taxon>Streptophyta</taxon>
        <taxon>Embryophyta</taxon>
        <taxon>Tracheophyta</taxon>
        <taxon>Spermatophyta</taxon>
        <taxon>Magnoliopsida</taxon>
        <taxon>eudicotyledons</taxon>
        <taxon>Gunneridae</taxon>
        <taxon>Pentapetalae</taxon>
        <taxon>rosids</taxon>
        <taxon>fabids</taxon>
        <taxon>Fagales</taxon>
        <taxon>Fagaceae</taxon>
        <taxon>Quercus</taxon>
    </lineage>
</organism>
<dbReference type="EnsemblPlants" id="QL03p013486:mrna">
    <property type="protein sequence ID" value="QL03p013486:mrna"/>
    <property type="gene ID" value="QL03p013486"/>
</dbReference>
<reference evidence="2 3" key="1">
    <citation type="journal article" date="2016" name="G3 (Bethesda)">
        <title>First Draft Assembly and Annotation of the Genome of a California Endemic Oak Quercus lobata Nee (Fagaceae).</title>
        <authorList>
            <person name="Sork V.L."/>
            <person name="Fitz-Gibbon S.T."/>
            <person name="Puiu D."/>
            <person name="Crepeau M."/>
            <person name="Gugger P.F."/>
            <person name="Sherman R."/>
            <person name="Stevens K."/>
            <person name="Langley C.H."/>
            <person name="Pellegrini M."/>
            <person name="Salzberg S.L."/>
        </authorList>
    </citation>
    <scope>NUCLEOTIDE SEQUENCE [LARGE SCALE GENOMIC DNA]</scope>
    <source>
        <strain evidence="2 3">cv. SW786</strain>
    </source>
</reference>
<dbReference type="Proteomes" id="UP000594261">
    <property type="component" value="Chromosome 3"/>
</dbReference>
<protein>
    <recommendedName>
        <fullName evidence="1">TRF2/HOY1 PH-like domain-containing protein</fullName>
    </recommendedName>
</protein>